<keyword evidence="4 7" id="KW-0812">Transmembrane</keyword>
<dbReference type="AlphaFoldDB" id="A0A1G8YVV3"/>
<dbReference type="PANTHER" id="PTHR30086">
    <property type="entry name" value="ARGININE EXPORTER PROTEIN ARGO"/>
    <property type="match status" value="1"/>
</dbReference>
<reference evidence="8 9" key="1">
    <citation type="submission" date="2016-10" db="EMBL/GenBank/DDBJ databases">
        <authorList>
            <person name="de Groot N.N."/>
        </authorList>
    </citation>
    <scope>NUCLEOTIDE SEQUENCE [LARGE SCALE GENOMIC DNA]</scope>
    <source>
        <strain evidence="8 9">JCM 21544</strain>
    </source>
</reference>
<comment type="similarity">
    <text evidence="2">Belongs to the Rht family.</text>
</comment>
<dbReference type="InterPro" id="IPR001123">
    <property type="entry name" value="LeuE-type"/>
</dbReference>
<dbReference type="Pfam" id="PF01810">
    <property type="entry name" value="LysE"/>
    <property type="match status" value="1"/>
</dbReference>
<feature type="transmembrane region" description="Helical" evidence="7">
    <location>
        <begin position="144"/>
        <end position="162"/>
    </location>
</feature>
<evidence type="ECO:0000313" key="8">
    <source>
        <dbReference type="EMBL" id="SDK06911.1"/>
    </source>
</evidence>
<keyword evidence="5 7" id="KW-1133">Transmembrane helix</keyword>
<keyword evidence="6 7" id="KW-0472">Membrane</keyword>
<evidence type="ECO:0000256" key="1">
    <source>
        <dbReference type="ARBA" id="ARBA00004651"/>
    </source>
</evidence>
<dbReference type="RefSeq" id="WP_084334245.1">
    <property type="nucleotide sequence ID" value="NZ_FNFD01000004.1"/>
</dbReference>
<keyword evidence="3" id="KW-1003">Cell membrane</keyword>
<evidence type="ECO:0000256" key="5">
    <source>
        <dbReference type="ARBA" id="ARBA00022989"/>
    </source>
</evidence>
<feature type="transmembrane region" description="Helical" evidence="7">
    <location>
        <begin position="71"/>
        <end position="91"/>
    </location>
</feature>
<protein>
    <submittedName>
        <fullName evidence="8">Threonine/homoserine/homoserine lactone efflux protein</fullName>
    </submittedName>
</protein>
<evidence type="ECO:0000256" key="6">
    <source>
        <dbReference type="ARBA" id="ARBA00023136"/>
    </source>
</evidence>
<evidence type="ECO:0000256" key="2">
    <source>
        <dbReference type="ARBA" id="ARBA00007928"/>
    </source>
</evidence>
<dbReference type="PANTHER" id="PTHR30086:SF14">
    <property type="entry name" value="HOMOSERINE_HOMOSERINE LACTONE EFFLUX PROTEIN"/>
    <property type="match status" value="1"/>
</dbReference>
<evidence type="ECO:0000256" key="4">
    <source>
        <dbReference type="ARBA" id="ARBA00022692"/>
    </source>
</evidence>
<feature type="transmembrane region" description="Helical" evidence="7">
    <location>
        <begin position="117"/>
        <end position="138"/>
    </location>
</feature>
<keyword evidence="9" id="KW-1185">Reference proteome</keyword>
<comment type="subcellular location">
    <subcellularLocation>
        <location evidence="1">Cell membrane</location>
        <topology evidence="1">Multi-pass membrane protein</topology>
    </subcellularLocation>
</comment>
<dbReference type="GO" id="GO:0042970">
    <property type="term" value="F:homoserine transmembrane transporter activity"/>
    <property type="evidence" value="ECO:0007669"/>
    <property type="project" value="TreeGrafter"/>
</dbReference>
<gene>
    <name evidence="8" type="ORF">SAMN05216186_104122</name>
</gene>
<organism evidence="8 9">
    <name type="scientific">Pseudomonas indica</name>
    <dbReference type="NCBI Taxonomy" id="137658"/>
    <lineage>
        <taxon>Bacteria</taxon>
        <taxon>Pseudomonadati</taxon>
        <taxon>Pseudomonadota</taxon>
        <taxon>Gammaproteobacteria</taxon>
        <taxon>Pseudomonadales</taxon>
        <taxon>Pseudomonadaceae</taxon>
        <taxon>Pseudomonas</taxon>
    </lineage>
</organism>
<evidence type="ECO:0000313" key="9">
    <source>
        <dbReference type="Proteomes" id="UP000198706"/>
    </source>
</evidence>
<dbReference type="Proteomes" id="UP000198706">
    <property type="component" value="Unassembled WGS sequence"/>
</dbReference>
<feature type="transmembrane region" description="Helical" evidence="7">
    <location>
        <begin position="6"/>
        <end position="28"/>
    </location>
</feature>
<evidence type="ECO:0000256" key="7">
    <source>
        <dbReference type="SAM" id="Phobius"/>
    </source>
</evidence>
<accession>A0A1G8YVV3</accession>
<dbReference type="PIRSF" id="PIRSF006324">
    <property type="entry name" value="LeuE"/>
    <property type="match status" value="1"/>
</dbReference>
<proteinExistence type="inferred from homology"/>
<dbReference type="GO" id="GO:0005886">
    <property type="term" value="C:plasma membrane"/>
    <property type="evidence" value="ECO:0007669"/>
    <property type="project" value="UniProtKB-SubCell"/>
</dbReference>
<evidence type="ECO:0000256" key="3">
    <source>
        <dbReference type="ARBA" id="ARBA00022475"/>
    </source>
</evidence>
<name>A0A1G8YVV3_9PSED</name>
<sequence length="203" mass="22008">MALHLWLLYLTAVIGLSLTPGPNGLLALSHGALYGHRRALFTVAGGLLGFVVLMALSMFGIGALLQASADALTLLKWIGGAYLVWLGIQLWRSPPLRLTNLDDATARPGAQLFRQGLFSALSNPKVILFFGAFLPQFLDPQRPLWLQFAAMALTFALVEGIVEYVLARLAHRIRPWLERSGKGFNRVCGGLFAAMGAALPTVR</sequence>
<dbReference type="STRING" id="137658.SAMN05216186_104122"/>
<dbReference type="EMBL" id="FNFD01000004">
    <property type="protein sequence ID" value="SDK06911.1"/>
    <property type="molecule type" value="Genomic_DNA"/>
</dbReference>
<feature type="transmembrane region" description="Helical" evidence="7">
    <location>
        <begin position="40"/>
        <end position="65"/>
    </location>
</feature>